<dbReference type="InterPro" id="IPR000073">
    <property type="entry name" value="AB_hydrolase_1"/>
</dbReference>
<dbReference type="Pfam" id="PF00561">
    <property type="entry name" value="Abhydrolase_1"/>
    <property type="match status" value="1"/>
</dbReference>
<proteinExistence type="predicted"/>
<accession>A0A3N7HLU0</accession>
<evidence type="ECO:0000256" key="2">
    <source>
        <dbReference type="SAM" id="SignalP"/>
    </source>
</evidence>
<keyword evidence="1 2" id="KW-0732">Signal</keyword>
<keyword evidence="5" id="KW-1185">Reference proteome</keyword>
<dbReference type="AlphaFoldDB" id="A0A3N7HLU0"/>
<dbReference type="GO" id="GO:0016787">
    <property type="term" value="F:hydrolase activity"/>
    <property type="evidence" value="ECO:0007669"/>
    <property type="project" value="UniProtKB-KW"/>
</dbReference>
<dbReference type="InterPro" id="IPR029058">
    <property type="entry name" value="AB_hydrolase_fold"/>
</dbReference>
<feature type="signal peptide" evidence="2">
    <location>
        <begin position="1"/>
        <end position="26"/>
    </location>
</feature>
<dbReference type="InterPro" id="IPR050955">
    <property type="entry name" value="Plant_Biomass_Hydrol_Est"/>
</dbReference>
<evidence type="ECO:0000313" key="4">
    <source>
        <dbReference type="EMBL" id="RQP23064.1"/>
    </source>
</evidence>
<sequence length="434" mass="46364">MATHLGPLVRLTFGLTLALVTQLTHAQSTCSTDDPALDDTLIAHPYEANVSPYPLGHWLYTPAGYSNAACKTYPLLVVLHGLGEKCPAHPLSAINTSNTNSPGYQIQKRTAYTDQRPFLDGLILEPQTCDSSWTAASVDAMVEYIKTTHRVDLDRIYVTGLSLGGGGTWTYAAAHPTKVAAIVPIAGTEKALSSIQAASHVPTWAFHNFNDTNVGPGLNPPTDLFRCKSYTHRMCTIEHIDRMVPFANTYVMAGYSADGGATMAATDRTASLMPGGDLLPTQWVWDSSAYPLGLPSTMQFTLFAKSGHGGWQEAYAMPQMWQWLYAQRRPPATTLVIGSPSVAPTTVGVNDGSTITITAKINTASSLAQMWVDLKKLGGAGQVRMSLVSGTTNTYRAVVALPASGLSAGVKGIGITAIDTAGRRTIKYVTLTLQ</sequence>
<dbReference type="SUPFAM" id="SSF53474">
    <property type="entry name" value="alpha/beta-Hydrolases"/>
    <property type="match status" value="1"/>
</dbReference>
<dbReference type="Gene3D" id="3.40.50.1820">
    <property type="entry name" value="alpha/beta hydrolase"/>
    <property type="match status" value="1"/>
</dbReference>
<name>A0A3N7HLU0_9BURK</name>
<evidence type="ECO:0000259" key="3">
    <source>
        <dbReference type="Pfam" id="PF00561"/>
    </source>
</evidence>
<evidence type="ECO:0000313" key="5">
    <source>
        <dbReference type="Proteomes" id="UP000267464"/>
    </source>
</evidence>
<dbReference type="Proteomes" id="UP000267464">
    <property type="component" value="Unassembled WGS sequence"/>
</dbReference>
<keyword evidence="4" id="KW-0378">Hydrolase</keyword>
<comment type="caution">
    <text evidence="4">The sequence shown here is derived from an EMBL/GenBank/DDBJ whole genome shotgun (WGS) entry which is preliminary data.</text>
</comment>
<dbReference type="EMBL" id="QUSW01000005">
    <property type="protein sequence ID" value="RQP23064.1"/>
    <property type="molecule type" value="Genomic_DNA"/>
</dbReference>
<reference evidence="4 5" key="1">
    <citation type="submission" date="2018-08" db="EMBL/GenBank/DDBJ databases">
        <authorList>
            <person name="Khan S.A."/>
            <person name="Jeon C.O."/>
            <person name="Chun B.H."/>
            <person name="Jeong S.E."/>
        </authorList>
    </citation>
    <scope>NUCLEOTIDE SEQUENCE [LARGE SCALE GENOMIC DNA]</scope>
    <source>
        <strain evidence="4 5">S-16</strain>
    </source>
</reference>
<protein>
    <submittedName>
        <fullName evidence="4">Alpha/beta fold hydrolase</fullName>
    </submittedName>
</protein>
<reference evidence="4 5" key="2">
    <citation type="submission" date="2018-12" db="EMBL/GenBank/DDBJ databases">
        <title>Rhizobacter gummiphilus sp. nov., a rubber-degrading bacterium isolated from the soil of a botanical garden in Japan.</title>
        <authorList>
            <person name="Shunsuke S.S."/>
        </authorList>
    </citation>
    <scope>NUCLEOTIDE SEQUENCE [LARGE SCALE GENOMIC DNA]</scope>
    <source>
        <strain evidence="4 5">S-16</strain>
    </source>
</reference>
<feature type="domain" description="AB hydrolase-1" evidence="3">
    <location>
        <begin position="126"/>
        <end position="225"/>
    </location>
</feature>
<gene>
    <name evidence="4" type="ORF">DZC73_18230</name>
</gene>
<dbReference type="RefSeq" id="WP_124541807.1">
    <property type="nucleotide sequence ID" value="NZ_QUSW01000005.1"/>
</dbReference>
<evidence type="ECO:0000256" key="1">
    <source>
        <dbReference type="ARBA" id="ARBA00022729"/>
    </source>
</evidence>
<feature type="chain" id="PRO_5018325725" evidence="2">
    <location>
        <begin position="27"/>
        <end position="434"/>
    </location>
</feature>
<dbReference type="PANTHER" id="PTHR43037:SF1">
    <property type="entry name" value="BLL1128 PROTEIN"/>
    <property type="match status" value="1"/>
</dbReference>
<dbReference type="PANTHER" id="PTHR43037">
    <property type="entry name" value="UNNAMED PRODUCT-RELATED"/>
    <property type="match status" value="1"/>
</dbReference>
<dbReference type="OrthoDB" id="9764953at2"/>
<organism evidence="4 5">
    <name type="scientific">Piscinibacter terrae</name>
    <dbReference type="NCBI Taxonomy" id="2496871"/>
    <lineage>
        <taxon>Bacteria</taxon>
        <taxon>Pseudomonadati</taxon>
        <taxon>Pseudomonadota</taxon>
        <taxon>Betaproteobacteria</taxon>
        <taxon>Burkholderiales</taxon>
        <taxon>Sphaerotilaceae</taxon>
        <taxon>Piscinibacter</taxon>
    </lineage>
</organism>